<dbReference type="InterPro" id="IPR001041">
    <property type="entry name" value="2Fe-2S_ferredoxin-type"/>
</dbReference>
<dbReference type="EMBL" id="JBHSRJ010000004">
    <property type="protein sequence ID" value="MFC6044203.1"/>
    <property type="molecule type" value="Genomic_DNA"/>
</dbReference>
<dbReference type="PRINTS" id="PR00371">
    <property type="entry name" value="FPNCR"/>
</dbReference>
<protein>
    <submittedName>
        <fullName evidence="12">2Fe-2S iron-sulfur cluster-binding protein</fullName>
    </submittedName>
</protein>
<dbReference type="InterPro" id="IPR036010">
    <property type="entry name" value="2Fe-2S_ferredoxin-like_sf"/>
</dbReference>
<evidence type="ECO:0000256" key="9">
    <source>
        <dbReference type="SAM" id="MobiDB-lite"/>
    </source>
</evidence>
<evidence type="ECO:0000256" key="1">
    <source>
        <dbReference type="ARBA" id="ARBA00001974"/>
    </source>
</evidence>
<dbReference type="Gene3D" id="3.10.20.30">
    <property type="match status" value="1"/>
</dbReference>
<dbReference type="Pfam" id="PF00970">
    <property type="entry name" value="FAD_binding_6"/>
    <property type="match status" value="1"/>
</dbReference>
<evidence type="ECO:0000256" key="8">
    <source>
        <dbReference type="ARBA" id="ARBA00023014"/>
    </source>
</evidence>
<dbReference type="PROSITE" id="PS00197">
    <property type="entry name" value="2FE2S_FER_1"/>
    <property type="match status" value="1"/>
</dbReference>
<dbReference type="SUPFAM" id="SSF63380">
    <property type="entry name" value="Riboflavin synthase domain-like"/>
    <property type="match status" value="1"/>
</dbReference>
<dbReference type="InterPro" id="IPR006058">
    <property type="entry name" value="2Fe2S_fd_BS"/>
</dbReference>
<accession>A0ABW1LKI2</accession>
<dbReference type="Gene3D" id="3.40.50.80">
    <property type="entry name" value="Nucleotide-binding domain of ferredoxin-NADP reductase (FNR) module"/>
    <property type="match status" value="1"/>
</dbReference>
<dbReference type="InterPro" id="IPR050415">
    <property type="entry name" value="MRET"/>
</dbReference>
<evidence type="ECO:0000256" key="4">
    <source>
        <dbReference type="ARBA" id="ARBA00022723"/>
    </source>
</evidence>
<dbReference type="InterPro" id="IPR001709">
    <property type="entry name" value="Flavoprot_Pyr_Nucl_cyt_Rdtase"/>
</dbReference>
<dbReference type="InterPro" id="IPR017938">
    <property type="entry name" value="Riboflavin_synthase-like_b-brl"/>
</dbReference>
<dbReference type="Pfam" id="PF00111">
    <property type="entry name" value="Fer2"/>
    <property type="match status" value="1"/>
</dbReference>
<dbReference type="InterPro" id="IPR012675">
    <property type="entry name" value="Beta-grasp_dom_sf"/>
</dbReference>
<evidence type="ECO:0000313" key="12">
    <source>
        <dbReference type="EMBL" id="MFC6044203.1"/>
    </source>
</evidence>
<dbReference type="InterPro" id="IPR008333">
    <property type="entry name" value="Cbr1-like_FAD-bd_dom"/>
</dbReference>
<dbReference type="PROSITE" id="PS51085">
    <property type="entry name" value="2FE2S_FER_2"/>
    <property type="match status" value="1"/>
</dbReference>
<keyword evidence="13" id="KW-1185">Reference proteome</keyword>
<keyword evidence="6" id="KW-0560">Oxidoreductase</keyword>
<evidence type="ECO:0000256" key="5">
    <source>
        <dbReference type="ARBA" id="ARBA00022827"/>
    </source>
</evidence>
<evidence type="ECO:0000259" key="10">
    <source>
        <dbReference type="PROSITE" id="PS51085"/>
    </source>
</evidence>
<dbReference type="SUPFAM" id="SSF52343">
    <property type="entry name" value="Ferredoxin reductase-like, C-terminal NADP-linked domain"/>
    <property type="match status" value="1"/>
</dbReference>
<dbReference type="PRINTS" id="PR00410">
    <property type="entry name" value="PHEHYDRXLASE"/>
</dbReference>
<keyword evidence="8" id="KW-0411">Iron-sulfur</keyword>
<evidence type="ECO:0000256" key="7">
    <source>
        <dbReference type="ARBA" id="ARBA00023004"/>
    </source>
</evidence>
<evidence type="ECO:0000256" key="6">
    <source>
        <dbReference type="ARBA" id="ARBA00023002"/>
    </source>
</evidence>
<feature type="region of interest" description="Disordered" evidence="9">
    <location>
        <begin position="252"/>
        <end position="277"/>
    </location>
</feature>
<dbReference type="PANTHER" id="PTHR47354">
    <property type="entry name" value="NADH OXIDOREDUCTASE HCR"/>
    <property type="match status" value="1"/>
</dbReference>
<dbReference type="InterPro" id="IPR039261">
    <property type="entry name" value="FNR_nucleotide-bd"/>
</dbReference>
<name>A0ABW1LKI2_9ACTN</name>
<dbReference type="Gene3D" id="2.40.30.10">
    <property type="entry name" value="Translation factors"/>
    <property type="match status" value="1"/>
</dbReference>
<evidence type="ECO:0000256" key="2">
    <source>
        <dbReference type="ARBA" id="ARBA00022630"/>
    </source>
</evidence>
<dbReference type="Pfam" id="PF00175">
    <property type="entry name" value="NAD_binding_1"/>
    <property type="match status" value="1"/>
</dbReference>
<keyword evidence="7" id="KW-0408">Iron</keyword>
<feature type="compositionally biased region" description="Acidic residues" evidence="9">
    <location>
        <begin position="252"/>
        <end position="268"/>
    </location>
</feature>
<dbReference type="RefSeq" id="WP_379155142.1">
    <property type="nucleotide sequence ID" value="NZ_JBHSRJ010000004.1"/>
</dbReference>
<keyword evidence="2" id="KW-0285">Flavoprotein</keyword>
<evidence type="ECO:0000256" key="3">
    <source>
        <dbReference type="ARBA" id="ARBA00022714"/>
    </source>
</evidence>
<organism evidence="12 13">
    <name type="scientific">Nocardioides hankookensis</name>
    <dbReference type="NCBI Taxonomy" id="443157"/>
    <lineage>
        <taxon>Bacteria</taxon>
        <taxon>Bacillati</taxon>
        <taxon>Actinomycetota</taxon>
        <taxon>Actinomycetes</taxon>
        <taxon>Propionibacteriales</taxon>
        <taxon>Nocardioidaceae</taxon>
        <taxon>Nocardioides</taxon>
    </lineage>
</organism>
<comment type="cofactor">
    <cofactor evidence="1">
        <name>FAD</name>
        <dbReference type="ChEBI" id="CHEBI:57692"/>
    </cofactor>
</comment>
<dbReference type="CDD" id="cd00207">
    <property type="entry name" value="fer2"/>
    <property type="match status" value="1"/>
</dbReference>
<dbReference type="PROSITE" id="PS51384">
    <property type="entry name" value="FAD_FR"/>
    <property type="match status" value="1"/>
</dbReference>
<dbReference type="InterPro" id="IPR001433">
    <property type="entry name" value="OxRdtase_FAD/NAD-bd"/>
</dbReference>
<proteinExistence type="predicted"/>
<keyword evidence="5" id="KW-0274">FAD</keyword>
<feature type="domain" description="2Fe-2S ferredoxin-type" evidence="10">
    <location>
        <begin position="277"/>
        <end position="366"/>
    </location>
</feature>
<dbReference type="SUPFAM" id="SSF54292">
    <property type="entry name" value="2Fe-2S ferredoxin-like"/>
    <property type="match status" value="1"/>
</dbReference>
<comment type="caution">
    <text evidence="12">The sequence shown here is derived from an EMBL/GenBank/DDBJ whole genome shotgun (WGS) entry which is preliminary data.</text>
</comment>
<dbReference type="CDD" id="cd06214">
    <property type="entry name" value="PA_degradation_oxidoreductase_like"/>
    <property type="match status" value="1"/>
</dbReference>
<sequence>MSDDAFELKVVDVVEETADAHSISFEVPAGAEEQFAYKPGQFLTLAVPSDRTGVAARCYSLSSSPVGGGPLTITVKRTAEGYASNWVCDNLREGDTMHVLPPSGIFTPASLSADLLLFAGGSGITPVISITRTALEQGTGRIVLFYANRDESSVIFARELTELAAAHPDRLQVVHWLESVQGLPSEEQMRAFASAYLSYDAFVCGPAPFMKLTIAALKELEFPRERRHQEKFISLGGNPFGDLHDKEVAEHEIEDAESDPDDVTEAEPTDPGPEGPVRLEVELDGENYSFDDWAPGTKLLDHLEAKGVKAPYSCREGECSACAIRLLEGEVKMLHNDVLDEDDLEEGIRLGCQSVPVTDTVKVTYH</sequence>
<dbReference type="InterPro" id="IPR017927">
    <property type="entry name" value="FAD-bd_FR_type"/>
</dbReference>
<evidence type="ECO:0000313" key="13">
    <source>
        <dbReference type="Proteomes" id="UP001596135"/>
    </source>
</evidence>
<feature type="domain" description="FAD-binding FR-type" evidence="11">
    <location>
        <begin position="3"/>
        <end position="109"/>
    </location>
</feature>
<keyword evidence="4" id="KW-0479">Metal-binding</keyword>
<gene>
    <name evidence="12" type="ORF">ACFPYL_14000</name>
</gene>
<evidence type="ECO:0000259" key="11">
    <source>
        <dbReference type="PROSITE" id="PS51384"/>
    </source>
</evidence>
<keyword evidence="3" id="KW-0001">2Fe-2S</keyword>
<dbReference type="Proteomes" id="UP001596135">
    <property type="component" value="Unassembled WGS sequence"/>
</dbReference>
<reference evidence="13" key="1">
    <citation type="journal article" date="2019" name="Int. J. Syst. Evol. Microbiol.">
        <title>The Global Catalogue of Microorganisms (GCM) 10K type strain sequencing project: providing services to taxonomists for standard genome sequencing and annotation.</title>
        <authorList>
            <consortium name="The Broad Institute Genomics Platform"/>
            <consortium name="The Broad Institute Genome Sequencing Center for Infectious Disease"/>
            <person name="Wu L."/>
            <person name="Ma J."/>
        </authorList>
    </citation>
    <scope>NUCLEOTIDE SEQUENCE [LARGE SCALE GENOMIC DNA]</scope>
    <source>
        <strain evidence="13">CCUG 54522</strain>
    </source>
</reference>
<dbReference type="PANTHER" id="PTHR47354:SF8">
    <property type="entry name" value="1,2-PHENYLACETYL-COA EPOXIDASE, SUBUNIT E"/>
    <property type="match status" value="1"/>
</dbReference>